<comment type="similarity">
    <text evidence="2">Belongs to the bacterial solute-binding protein SsuA/TauA family.</text>
</comment>
<evidence type="ECO:0000256" key="3">
    <source>
        <dbReference type="ARBA" id="ARBA00022729"/>
    </source>
</evidence>
<feature type="signal peptide" evidence="4">
    <location>
        <begin position="1"/>
        <end position="20"/>
    </location>
</feature>
<dbReference type="PANTHER" id="PTHR30024">
    <property type="entry name" value="ALIPHATIC SULFONATES-BINDING PROTEIN-RELATED"/>
    <property type="match status" value="1"/>
</dbReference>
<gene>
    <name evidence="5" type="ORF">FAA86_17070</name>
</gene>
<comment type="caution">
    <text evidence="5">The sequence shown here is derived from an EMBL/GenBank/DDBJ whole genome shotgun (WGS) entry which is preliminary data.</text>
</comment>
<proteinExistence type="inferred from homology"/>
<dbReference type="PANTHER" id="PTHR30024:SF47">
    <property type="entry name" value="TAURINE-BINDING PERIPLASMIC PROTEIN"/>
    <property type="match status" value="1"/>
</dbReference>
<sequence>MKCSFRAIAQFILFSTAVLAASVTSAAAEAKTSFKVGYTIYVGFMPMGYMKESGILKKWADKYGIEIEVMPVNDYVGSINQFIAGELDAVGVAGMDALTMPAAGGVDTSIFLITDYSNGNDVLMSKSATSVADLKDKEVYLVEYSVSHYLLNRALVLNGMSGVGEVKTVNISDADIAAAYLANPDIQNAAAWKPMSADMLAGASESKVLFDSAQIPGEIMDVFIGNTQVLKDNPAFGKALTGAWYETLAALKAGGDEAKPVNDYMASALGTDEAGLKTQIDTTFFFYTPAEANVFLTDAKTGTIMDDIRKFSFDRGLFGQGATSVDAIGIELADGTVLGDPANIKLRVDASYAKLAADGGL</sequence>
<dbReference type="NCBIfam" id="TIGR03427">
    <property type="entry name" value="ABC_peri_uca"/>
    <property type="match status" value="1"/>
</dbReference>
<name>A0A4S8PVC8_9HYPH</name>
<evidence type="ECO:0000256" key="4">
    <source>
        <dbReference type="SAM" id="SignalP"/>
    </source>
</evidence>
<dbReference type="RefSeq" id="WP_136542379.1">
    <property type="nucleotide sequence ID" value="NZ_STGU01000010.1"/>
</dbReference>
<evidence type="ECO:0000313" key="5">
    <source>
        <dbReference type="EMBL" id="THV33732.1"/>
    </source>
</evidence>
<dbReference type="EMBL" id="STGU01000010">
    <property type="protein sequence ID" value="THV33732.1"/>
    <property type="molecule type" value="Genomic_DNA"/>
</dbReference>
<dbReference type="InterPro" id="IPR017793">
    <property type="entry name" value="ABC_transptr_urea-assoc_sub-bd"/>
</dbReference>
<keyword evidence="5" id="KW-0418">Kinase</keyword>
<keyword evidence="3 4" id="KW-0732">Signal</keyword>
<evidence type="ECO:0000256" key="2">
    <source>
        <dbReference type="ARBA" id="ARBA00010742"/>
    </source>
</evidence>
<organism evidence="5 6">
    <name type="scientific">Rhizobium rosettiformans W3</name>
    <dbReference type="NCBI Taxonomy" id="538378"/>
    <lineage>
        <taxon>Bacteria</taxon>
        <taxon>Pseudomonadati</taxon>
        <taxon>Pseudomonadota</taxon>
        <taxon>Alphaproteobacteria</taxon>
        <taxon>Hyphomicrobiales</taxon>
        <taxon>Rhizobiaceae</taxon>
        <taxon>Rhizobium/Agrobacterium group</taxon>
        <taxon>Rhizobium</taxon>
    </lineage>
</organism>
<keyword evidence="5" id="KW-0808">Transferase</keyword>
<dbReference type="AlphaFoldDB" id="A0A4S8PVC8"/>
<dbReference type="GO" id="GO:0016301">
    <property type="term" value="F:kinase activity"/>
    <property type="evidence" value="ECO:0007669"/>
    <property type="project" value="UniProtKB-KW"/>
</dbReference>
<dbReference type="Gene3D" id="3.40.190.10">
    <property type="entry name" value="Periplasmic binding protein-like II"/>
    <property type="match status" value="2"/>
</dbReference>
<dbReference type="GO" id="GO:0042597">
    <property type="term" value="C:periplasmic space"/>
    <property type="evidence" value="ECO:0007669"/>
    <property type="project" value="UniProtKB-SubCell"/>
</dbReference>
<accession>A0A4S8PVC8</accession>
<protein>
    <submittedName>
        <fullName evidence="5">Lipid kinase</fullName>
    </submittedName>
</protein>
<dbReference type="SUPFAM" id="SSF53850">
    <property type="entry name" value="Periplasmic binding protein-like II"/>
    <property type="match status" value="1"/>
</dbReference>
<dbReference type="Pfam" id="PF13379">
    <property type="entry name" value="NMT1_2"/>
    <property type="match status" value="1"/>
</dbReference>
<feature type="chain" id="PRO_5020962052" evidence="4">
    <location>
        <begin position="21"/>
        <end position="361"/>
    </location>
</feature>
<comment type="subcellular location">
    <subcellularLocation>
        <location evidence="1">Periplasm</location>
    </subcellularLocation>
</comment>
<reference evidence="5 6" key="1">
    <citation type="submission" date="2019-04" db="EMBL/GenBank/DDBJ databases">
        <title>genome sequence of strain W3.</title>
        <authorList>
            <person name="Gao J."/>
            <person name="Sun J."/>
        </authorList>
    </citation>
    <scope>NUCLEOTIDE SEQUENCE [LARGE SCALE GENOMIC DNA]</scope>
    <source>
        <strain evidence="5 6">W3</strain>
    </source>
</reference>
<evidence type="ECO:0000256" key="1">
    <source>
        <dbReference type="ARBA" id="ARBA00004418"/>
    </source>
</evidence>
<dbReference type="Proteomes" id="UP000307378">
    <property type="component" value="Unassembled WGS sequence"/>
</dbReference>
<evidence type="ECO:0000313" key="6">
    <source>
        <dbReference type="Proteomes" id="UP000307378"/>
    </source>
</evidence>